<evidence type="ECO:0000313" key="1">
    <source>
        <dbReference type="Proteomes" id="UP000036681"/>
    </source>
</evidence>
<organism evidence="1 2">
    <name type="scientific">Ascaris lumbricoides</name>
    <name type="common">Giant roundworm</name>
    <dbReference type="NCBI Taxonomy" id="6252"/>
    <lineage>
        <taxon>Eukaryota</taxon>
        <taxon>Metazoa</taxon>
        <taxon>Ecdysozoa</taxon>
        <taxon>Nematoda</taxon>
        <taxon>Chromadorea</taxon>
        <taxon>Rhabditida</taxon>
        <taxon>Spirurina</taxon>
        <taxon>Ascaridomorpha</taxon>
        <taxon>Ascaridoidea</taxon>
        <taxon>Ascarididae</taxon>
        <taxon>Ascaris</taxon>
    </lineage>
</organism>
<evidence type="ECO:0000313" key="2">
    <source>
        <dbReference type="WBParaSite" id="ALUE_0000479201-mRNA-1"/>
    </source>
</evidence>
<name>A0A9J2P4L2_ASCLU</name>
<dbReference type="Proteomes" id="UP000036681">
    <property type="component" value="Unplaced"/>
</dbReference>
<protein>
    <submittedName>
        <fullName evidence="2">Uncharacterized protein</fullName>
    </submittedName>
</protein>
<sequence length="103" mass="11662">MNVGYLLLNRITFCNCVVTGIRFIPPGNRGNYLSILKIVFGTWYMYLILCIGQPQDGDSLCNQKKRSQSGVSNREYFADDVAADKFHVEAKLSHQRLLQNGSM</sequence>
<dbReference type="WBParaSite" id="ALUE_0000479201-mRNA-1">
    <property type="protein sequence ID" value="ALUE_0000479201-mRNA-1"/>
    <property type="gene ID" value="ALUE_0000479201"/>
</dbReference>
<accession>A0A9J2P4L2</accession>
<dbReference type="AlphaFoldDB" id="A0A9J2P4L2"/>
<proteinExistence type="predicted"/>
<reference evidence="2" key="1">
    <citation type="submission" date="2023-03" db="UniProtKB">
        <authorList>
            <consortium name="WormBaseParasite"/>
        </authorList>
    </citation>
    <scope>IDENTIFICATION</scope>
</reference>
<keyword evidence="1" id="KW-1185">Reference proteome</keyword>